<evidence type="ECO:0000313" key="2">
    <source>
        <dbReference type="EMBL" id="PKN02813.1"/>
    </source>
</evidence>
<gene>
    <name evidence="2" type="ORF">CVU76_02190</name>
</gene>
<dbReference type="EMBL" id="PHAO01000001">
    <property type="protein sequence ID" value="PKN02813.1"/>
    <property type="molecule type" value="Genomic_DNA"/>
</dbReference>
<keyword evidence="1" id="KW-0732">Signal</keyword>
<accession>A0A2N2F3T5</accession>
<protein>
    <submittedName>
        <fullName evidence="2">Uncharacterized protein</fullName>
    </submittedName>
</protein>
<reference evidence="2 3" key="1">
    <citation type="journal article" date="2017" name="ISME J.">
        <title>Potential for microbial H2 and metal transformations associated with novel bacteria and archaea in deep terrestrial subsurface sediments.</title>
        <authorList>
            <person name="Hernsdorf A.W."/>
            <person name="Amano Y."/>
            <person name="Miyakawa K."/>
            <person name="Ise K."/>
            <person name="Suzuki Y."/>
            <person name="Anantharaman K."/>
            <person name="Probst A."/>
            <person name="Burstein D."/>
            <person name="Thomas B.C."/>
            <person name="Banfield J.F."/>
        </authorList>
    </citation>
    <scope>NUCLEOTIDE SEQUENCE [LARGE SCALE GENOMIC DNA]</scope>
    <source>
        <strain evidence="2">HGW-Dojkabacteria-1</strain>
    </source>
</reference>
<organism evidence="2 3">
    <name type="scientific">Candidatus Dojkabacteria bacterium HGW-Dojkabacteria-1</name>
    <dbReference type="NCBI Taxonomy" id="2013761"/>
    <lineage>
        <taxon>Bacteria</taxon>
        <taxon>Candidatus Dojkabacteria</taxon>
    </lineage>
</organism>
<dbReference type="Proteomes" id="UP000233417">
    <property type="component" value="Unassembled WGS sequence"/>
</dbReference>
<evidence type="ECO:0000256" key="1">
    <source>
        <dbReference type="SAM" id="SignalP"/>
    </source>
</evidence>
<feature type="chain" id="PRO_5014735724" evidence="1">
    <location>
        <begin position="20"/>
        <end position="110"/>
    </location>
</feature>
<dbReference type="AlphaFoldDB" id="A0A2N2F3T5"/>
<sequence length="110" mass="12530">MKKWILVVFVILISGCSTGAQLNPSYSFRVYTEVVEPINGRETRVEVFENDVSICVWGLLHYEIAEGKNPFYVVECNDDAPNISMEFDTSSKIAKVRIDSSLFEVDIFKK</sequence>
<evidence type="ECO:0000313" key="3">
    <source>
        <dbReference type="Proteomes" id="UP000233417"/>
    </source>
</evidence>
<proteinExistence type="predicted"/>
<feature type="signal peptide" evidence="1">
    <location>
        <begin position="1"/>
        <end position="19"/>
    </location>
</feature>
<dbReference type="PROSITE" id="PS51257">
    <property type="entry name" value="PROKAR_LIPOPROTEIN"/>
    <property type="match status" value="1"/>
</dbReference>
<name>A0A2N2F3T5_9BACT</name>
<comment type="caution">
    <text evidence="2">The sequence shown here is derived from an EMBL/GenBank/DDBJ whole genome shotgun (WGS) entry which is preliminary data.</text>
</comment>